<evidence type="ECO:0000256" key="9">
    <source>
        <dbReference type="ARBA" id="ARBA00022777"/>
    </source>
</evidence>
<dbReference type="RefSeq" id="WP_207562690.1">
    <property type="nucleotide sequence ID" value="NZ_CP046072.1"/>
</dbReference>
<keyword evidence="6" id="KW-0808">Transferase</keyword>
<dbReference type="InterPro" id="IPR003594">
    <property type="entry name" value="HATPase_dom"/>
</dbReference>
<evidence type="ECO:0000256" key="7">
    <source>
        <dbReference type="ARBA" id="ARBA00022692"/>
    </source>
</evidence>
<dbReference type="SMART" id="SM00091">
    <property type="entry name" value="PAS"/>
    <property type="match status" value="3"/>
</dbReference>
<organism evidence="17 18">
    <name type="scientific">Sulfurimonas aquatica</name>
    <dbReference type="NCBI Taxonomy" id="2672570"/>
    <lineage>
        <taxon>Bacteria</taxon>
        <taxon>Pseudomonadati</taxon>
        <taxon>Campylobacterota</taxon>
        <taxon>Epsilonproteobacteria</taxon>
        <taxon>Campylobacterales</taxon>
        <taxon>Sulfurimonadaceae</taxon>
        <taxon>Sulfurimonas</taxon>
    </lineage>
</organism>
<evidence type="ECO:0000256" key="8">
    <source>
        <dbReference type="ARBA" id="ARBA00022741"/>
    </source>
</evidence>
<dbReference type="AlphaFoldDB" id="A0A975AZK8"/>
<keyword evidence="5" id="KW-0597">Phosphoprotein</keyword>
<keyword evidence="11 13" id="KW-1133">Transmembrane helix</keyword>
<reference evidence="17" key="2">
    <citation type="submission" date="2021-04" db="EMBL/GenBank/DDBJ databases">
        <title>Isolation and characterization of a novel species of the genus Sulfurimonas.</title>
        <authorList>
            <person name="Fukui M."/>
        </authorList>
    </citation>
    <scope>NUCLEOTIDE SEQUENCE</scope>
    <source>
        <strain evidence="17">H1576</strain>
    </source>
</reference>
<dbReference type="InterPro" id="IPR029150">
    <property type="entry name" value="dCache_3"/>
</dbReference>
<dbReference type="SUPFAM" id="SSF55874">
    <property type="entry name" value="ATPase domain of HSP90 chaperone/DNA topoisomerase II/histidine kinase"/>
    <property type="match status" value="1"/>
</dbReference>
<dbReference type="SUPFAM" id="SSF103190">
    <property type="entry name" value="Sensory domain-like"/>
    <property type="match status" value="1"/>
</dbReference>
<evidence type="ECO:0000256" key="11">
    <source>
        <dbReference type="ARBA" id="ARBA00022989"/>
    </source>
</evidence>
<dbReference type="PRINTS" id="PR00344">
    <property type="entry name" value="BCTRLSENSOR"/>
</dbReference>
<evidence type="ECO:0000259" key="15">
    <source>
        <dbReference type="PROSITE" id="PS50112"/>
    </source>
</evidence>
<evidence type="ECO:0000256" key="10">
    <source>
        <dbReference type="ARBA" id="ARBA00022840"/>
    </source>
</evidence>
<protein>
    <recommendedName>
        <fullName evidence="3">histidine kinase</fullName>
        <ecNumber evidence="3">2.7.13.3</ecNumber>
    </recommendedName>
</protein>
<name>A0A975AZK8_9BACT</name>
<evidence type="ECO:0000259" key="16">
    <source>
        <dbReference type="PROSITE" id="PS50113"/>
    </source>
</evidence>
<keyword evidence="12" id="KW-0902">Two-component regulatory system</keyword>
<keyword evidence="9" id="KW-0418">Kinase</keyword>
<gene>
    <name evidence="17" type="ORF">GJV85_04570</name>
</gene>
<evidence type="ECO:0000313" key="17">
    <source>
        <dbReference type="EMBL" id="QSZ41410.1"/>
    </source>
</evidence>
<dbReference type="InterPro" id="IPR000700">
    <property type="entry name" value="PAS-assoc_C"/>
</dbReference>
<dbReference type="InterPro" id="IPR000014">
    <property type="entry name" value="PAS"/>
</dbReference>
<feature type="domain" description="Histidine kinase" evidence="14">
    <location>
        <begin position="728"/>
        <end position="943"/>
    </location>
</feature>
<dbReference type="SUPFAM" id="SSF55785">
    <property type="entry name" value="PYP-like sensor domain (PAS domain)"/>
    <property type="match status" value="3"/>
</dbReference>
<evidence type="ECO:0000256" key="2">
    <source>
        <dbReference type="ARBA" id="ARBA00004651"/>
    </source>
</evidence>
<comment type="subcellular location">
    <subcellularLocation>
        <location evidence="2">Cell membrane</location>
        <topology evidence="2">Multi-pass membrane protein</topology>
    </subcellularLocation>
</comment>
<dbReference type="GO" id="GO:0000155">
    <property type="term" value="F:phosphorelay sensor kinase activity"/>
    <property type="evidence" value="ECO:0007669"/>
    <property type="project" value="InterPro"/>
</dbReference>
<dbReference type="GO" id="GO:0005886">
    <property type="term" value="C:plasma membrane"/>
    <property type="evidence" value="ECO:0007669"/>
    <property type="project" value="UniProtKB-SubCell"/>
</dbReference>
<keyword evidence="7 13" id="KW-0812">Transmembrane</keyword>
<feature type="domain" description="PAC" evidence="16">
    <location>
        <begin position="533"/>
        <end position="586"/>
    </location>
</feature>
<dbReference type="NCBIfam" id="TIGR00229">
    <property type="entry name" value="sensory_box"/>
    <property type="match status" value="2"/>
</dbReference>
<dbReference type="Pfam" id="PF08448">
    <property type="entry name" value="PAS_4"/>
    <property type="match status" value="2"/>
</dbReference>
<dbReference type="SMART" id="SM00387">
    <property type="entry name" value="HATPase_c"/>
    <property type="match status" value="1"/>
</dbReference>
<comment type="catalytic activity">
    <reaction evidence="1">
        <text>ATP + protein L-histidine = ADP + protein N-phospho-L-histidine.</text>
        <dbReference type="EC" id="2.7.13.3"/>
    </reaction>
</comment>
<accession>A0A975AZK8</accession>
<dbReference type="InterPro" id="IPR036890">
    <property type="entry name" value="HATPase_C_sf"/>
</dbReference>
<dbReference type="Pfam" id="PF13188">
    <property type="entry name" value="PAS_8"/>
    <property type="match status" value="1"/>
</dbReference>
<feature type="transmembrane region" description="Helical" evidence="13">
    <location>
        <begin position="294"/>
        <end position="315"/>
    </location>
</feature>
<sequence>MNPLATDSLRKKVILSIIVSMFLLLFIAISITVYIEESTRDEHKSEYHEQIQRSINYSIKYHQLNFTYRIKRLIDTTNIVELFQSKDREAAHAALQKSWNSFREEEPSVDILHILDANGNSFLRMHKPELFGDDLTQVRPMIKEITNSHKIITGYETGKHATVFRVMIPIFDKQNSYIGAIEVGVNPNFLIDSIEEITGFEGLVFIDKVDLKTFNKPTLLNIAQYGLISNPTPHLSSLIKAFTAHSPLKDSVEFSLDGANYFTHLFTISDRNNKEKVKLLFFQNLSNTKLFSSYLQVSLAFLLLSLFSFLIWFVYIRINIYQSQVSKIYNKHIQALKESEAKTQAIFEVTPDIMITTDGEHIDTVNPAMLKFFSYESKEDFIAEHDCICDFFLEERGYLQTDMNGIHWLEYIRLNPTKTHRVKMLHEQKEHTFLVWEKELKLDKNRRSVVTLTDITAFEELGYLLNNTINSMDSIFFVKDEQFRYLECNHSMERLIGKSRAEIIGKTDYELFAKEEADFYRAMDEEVFKQEKTLSNFEWVKYPDGRKAYMLTSKSPLKTDDGEIIGLVANTADLTKQKELEGSLKESQALFELFMQNIPAGIIIKDKERHIIYANDPVSKFFDTKDIIGKTAYDLLPSDIADSVSEFEKKIIEDGYAQEIQKMLDAKGKEHIKRVLGFKIEHKDKNFDIGLVCLDITEDYRIKKELQKKDEIMITQSRQAAMGDMIAMIAHQWRQPITVIAMAINNLKVDLELEQEISPAMLHSMGDGILQQTKHLSQTIDDFRNFLKPNKEKESVEVCRVLESALSMISQSLKNNNILLKVDSQCKHKILTYPNELLQVFLNLINNAKDSLVSSKVKDASIEITLREDEGYVITTFCDNGEGIPKEILKHLGEPYVSSKAKSGTGLGLYMSKIIVEKHLQGILTWKNIQRGACFELKIPLQNEETS</sequence>
<evidence type="ECO:0000256" key="1">
    <source>
        <dbReference type="ARBA" id="ARBA00000085"/>
    </source>
</evidence>
<dbReference type="SMART" id="SM00388">
    <property type="entry name" value="HisKA"/>
    <property type="match status" value="1"/>
</dbReference>
<keyword evidence="13" id="KW-0472">Membrane</keyword>
<dbReference type="PROSITE" id="PS50113">
    <property type="entry name" value="PAC"/>
    <property type="match status" value="1"/>
</dbReference>
<dbReference type="EC" id="2.7.13.3" evidence="3"/>
<keyword evidence="4" id="KW-1003">Cell membrane</keyword>
<proteinExistence type="predicted"/>
<feature type="transmembrane region" description="Helical" evidence="13">
    <location>
        <begin position="13"/>
        <end position="35"/>
    </location>
</feature>
<evidence type="ECO:0000256" key="5">
    <source>
        <dbReference type="ARBA" id="ARBA00022553"/>
    </source>
</evidence>
<evidence type="ECO:0000256" key="12">
    <source>
        <dbReference type="ARBA" id="ARBA00023012"/>
    </source>
</evidence>
<dbReference type="Gene3D" id="1.10.287.130">
    <property type="match status" value="1"/>
</dbReference>
<dbReference type="PANTHER" id="PTHR43065">
    <property type="entry name" value="SENSOR HISTIDINE KINASE"/>
    <property type="match status" value="1"/>
</dbReference>
<dbReference type="GO" id="GO:0005524">
    <property type="term" value="F:ATP binding"/>
    <property type="evidence" value="ECO:0007669"/>
    <property type="project" value="UniProtKB-KW"/>
</dbReference>
<dbReference type="PROSITE" id="PS50112">
    <property type="entry name" value="PAS"/>
    <property type="match status" value="1"/>
</dbReference>
<evidence type="ECO:0000259" key="14">
    <source>
        <dbReference type="PROSITE" id="PS50109"/>
    </source>
</evidence>
<dbReference type="Proteomes" id="UP000671852">
    <property type="component" value="Chromosome"/>
</dbReference>
<dbReference type="InterPro" id="IPR005467">
    <property type="entry name" value="His_kinase_dom"/>
</dbReference>
<dbReference type="InterPro" id="IPR029151">
    <property type="entry name" value="Sensor-like_sf"/>
</dbReference>
<evidence type="ECO:0000256" key="3">
    <source>
        <dbReference type="ARBA" id="ARBA00012438"/>
    </source>
</evidence>
<dbReference type="InterPro" id="IPR013656">
    <property type="entry name" value="PAS_4"/>
</dbReference>
<dbReference type="Pfam" id="PF02518">
    <property type="entry name" value="HATPase_c"/>
    <property type="match status" value="1"/>
</dbReference>
<evidence type="ECO:0000313" key="18">
    <source>
        <dbReference type="Proteomes" id="UP000671852"/>
    </source>
</evidence>
<dbReference type="Pfam" id="PF14827">
    <property type="entry name" value="dCache_3"/>
    <property type="match status" value="1"/>
</dbReference>
<dbReference type="Gene3D" id="3.30.565.10">
    <property type="entry name" value="Histidine kinase-like ATPase, C-terminal domain"/>
    <property type="match status" value="1"/>
</dbReference>
<dbReference type="InterPro" id="IPR004358">
    <property type="entry name" value="Sig_transdc_His_kin-like_C"/>
</dbReference>
<dbReference type="InterPro" id="IPR003661">
    <property type="entry name" value="HisK_dim/P_dom"/>
</dbReference>
<feature type="domain" description="PAS" evidence="15">
    <location>
        <begin position="465"/>
        <end position="531"/>
    </location>
</feature>
<reference evidence="17" key="1">
    <citation type="submission" date="2019-11" db="EMBL/GenBank/DDBJ databases">
        <authorList>
            <person name="Kojima H."/>
        </authorList>
    </citation>
    <scope>NUCLEOTIDE SEQUENCE</scope>
    <source>
        <strain evidence="17">H1576</strain>
    </source>
</reference>
<dbReference type="Gene3D" id="3.30.450.20">
    <property type="entry name" value="PAS domain"/>
    <property type="match status" value="4"/>
</dbReference>
<dbReference type="CDD" id="cd00130">
    <property type="entry name" value="PAS"/>
    <property type="match status" value="2"/>
</dbReference>
<dbReference type="PANTHER" id="PTHR43065:SF10">
    <property type="entry name" value="PEROXIDE STRESS-ACTIVATED HISTIDINE KINASE MAK3"/>
    <property type="match status" value="1"/>
</dbReference>
<keyword evidence="8" id="KW-0547">Nucleotide-binding</keyword>
<evidence type="ECO:0000256" key="4">
    <source>
        <dbReference type="ARBA" id="ARBA00022475"/>
    </source>
</evidence>
<keyword evidence="10" id="KW-0067">ATP-binding</keyword>
<dbReference type="PROSITE" id="PS50109">
    <property type="entry name" value="HIS_KIN"/>
    <property type="match status" value="1"/>
</dbReference>
<dbReference type="CDD" id="cd00075">
    <property type="entry name" value="HATPase"/>
    <property type="match status" value="1"/>
</dbReference>
<dbReference type="InterPro" id="IPR036097">
    <property type="entry name" value="HisK_dim/P_sf"/>
</dbReference>
<dbReference type="InterPro" id="IPR035965">
    <property type="entry name" value="PAS-like_dom_sf"/>
</dbReference>
<evidence type="ECO:0000256" key="13">
    <source>
        <dbReference type="SAM" id="Phobius"/>
    </source>
</evidence>
<dbReference type="CDD" id="cd00082">
    <property type="entry name" value="HisKA"/>
    <property type="match status" value="1"/>
</dbReference>
<dbReference type="KEGG" id="saqt:GJV85_04570"/>
<evidence type="ECO:0000256" key="6">
    <source>
        <dbReference type="ARBA" id="ARBA00022679"/>
    </source>
</evidence>
<dbReference type="EMBL" id="CP046072">
    <property type="protein sequence ID" value="QSZ41410.1"/>
    <property type="molecule type" value="Genomic_DNA"/>
</dbReference>
<keyword evidence="18" id="KW-1185">Reference proteome</keyword>
<dbReference type="SUPFAM" id="SSF47384">
    <property type="entry name" value="Homodimeric domain of signal transducing histidine kinase"/>
    <property type="match status" value="1"/>
</dbReference>